<name>A0A328ZF68_9BURK</name>
<evidence type="ECO:0000313" key="1">
    <source>
        <dbReference type="EMBL" id="RAR84691.1"/>
    </source>
</evidence>
<protein>
    <submittedName>
        <fullName evidence="1">Uncharacterized protein</fullName>
    </submittedName>
</protein>
<comment type="caution">
    <text evidence="1">The sequence shown here is derived from an EMBL/GenBank/DDBJ whole genome shotgun (WGS) entry which is preliminary data.</text>
</comment>
<dbReference type="EMBL" id="QLTA01000010">
    <property type="protein sequence ID" value="RAR84691.1"/>
    <property type="molecule type" value="Genomic_DNA"/>
</dbReference>
<gene>
    <name evidence="1" type="ORF">AX018_101043</name>
</gene>
<dbReference type="Proteomes" id="UP000248856">
    <property type="component" value="Unassembled WGS sequence"/>
</dbReference>
<proteinExistence type="predicted"/>
<reference evidence="1 2" key="1">
    <citation type="submission" date="2018-06" db="EMBL/GenBank/DDBJ databases">
        <title>Genomic Encyclopedia of Archaeal and Bacterial Type Strains, Phase II (KMG-II): from individual species to whole genera.</title>
        <authorList>
            <person name="Goeker M."/>
        </authorList>
    </citation>
    <scope>NUCLEOTIDE SEQUENCE [LARGE SCALE GENOMIC DNA]</scope>
    <source>
        <strain evidence="1 2">CFPB 3232</strain>
    </source>
</reference>
<organism evidence="1 2">
    <name type="scientific">Paracidovorax anthurii</name>
    <dbReference type="NCBI Taxonomy" id="78229"/>
    <lineage>
        <taxon>Bacteria</taxon>
        <taxon>Pseudomonadati</taxon>
        <taxon>Pseudomonadota</taxon>
        <taxon>Betaproteobacteria</taxon>
        <taxon>Burkholderiales</taxon>
        <taxon>Comamonadaceae</taxon>
        <taxon>Paracidovorax</taxon>
    </lineage>
</organism>
<accession>A0A328ZF68</accession>
<dbReference type="AlphaFoldDB" id="A0A328ZF68"/>
<evidence type="ECO:0000313" key="2">
    <source>
        <dbReference type="Proteomes" id="UP000248856"/>
    </source>
</evidence>
<sequence>MRRDGPADAMPVVVARSCFLLVSGERHPWAGVALNEGESAGMDGPATGHQGLDWLNSSRMAQRPPWQAPISREMGLVYCRSTE</sequence>
<keyword evidence="2" id="KW-1185">Reference proteome</keyword>